<gene>
    <name evidence="2" type="ORF">KAK11_21035</name>
</gene>
<sequence length="358" mass="38005">MRHINRYRTQSGVTLVEASIALACFGLLMILIIAMVQRQDAQSRMVIQDSAVHRAQAAITAYAAMHSRLPCPADNADLATGGTENCGITEGYLPVKTLGLPLPVAAQMRYRVVAKELQQVNSFDAKVLATTGLDILKTMTAMPVKSFTGNAGAVGVKEQNFCETLANLVTATNQAAHTAYSLLPEADLQHQDRALHTSGSSLWAALNCTQVRAHALRANANVLASMEFLTQSYNDRMKVWTAELASFNLDAVAATTQALQGSSKIFRQTGNTLAAVGVVSCPYCAPSGVSLPFAAAATADAMAAQGLLMADAAIYHTRAGLFDDFLARPALATLGLVNTTTWSTSDGYKKALNTGARY</sequence>
<keyword evidence="1" id="KW-0472">Membrane</keyword>
<evidence type="ECO:0000313" key="2">
    <source>
        <dbReference type="EMBL" id="MBQ0937821.1"/>
    </source>
</evidence>
<keyword evidence="1" id="KW-1133">Transmembrane helix</keyword>
<reference evidence="2 3" key="1">
    <citation type="submission" date="2021-04" db="EMBL/GenBank/DDBJ databases">
        <title>The genome sequence of type strain Ideonella paludis KCTC 32238.</title>
        <authorList>
            <person name="Liu Y."/>
        </authorList>
    </citation>
    <scope>NUCLEOTIDE SEQUENCE [LARGE SCALE GENOMIC DNA]</scope>
    <source>
        <strain evidence="2 3">KCTC 32238</strain>
    </source>
</reference>
<evidence type="ECO:0008006" key="4">
    <source>
        <dbReference type="Google" id="ProtNLM"/>
    </source>
</evidence>
<name>A0ABS5E454_9BURK</name>
<dbReference type="RefSeq" id="WP_210811545.1">
    <property type="nucleotide sequence ID" value="NZ_JAGQDG010000010.1"/>
</dbReference>
<dbReference type="EMBL" id="JAGQDG010000010">
    <property type="protein sequence ID" value="MBQ0937821.1"/>
    <property type="molecule type" value="Genomic_DNA"/>
</dbReference>
<comment type="caution">
    <text evidence="2">The sequence shown here is derived from an EMBL/GenBank/DDBJ whole genome shotgun (WGS) entry which is preliminary data.</text>
</comment>
<protein>
    <recommendedName>
        <fullName evidence="4">Type II secretion system protein</fullName>
    </recommendedName>
</protein>
<organism evidence="2 3">
    <name type="scientific">Ideonella paludis</name>
    <dbReference type="NCBI Taxonomy" id="1233411"/>
    <lineage>
        <taxon>Bacteria</taxon>
        <taxon>Pseudomonadati</taxon>
        <taxon>Pseudomonadota</taxon>
        <taxon>Betaproteobacteria</taxon>
        <taxon>Burkholderiales</taxon>
        <taxon>Sphaerotilaceae</taxon>
        <taxon>Ideonella</taxon>
    </lineage>
</organism>
<evidence type="ECO:0000313" key="3">
    <source>
        <dbReference type="Proteomes" id="UP000672097"/>
    </source>
</evidence>
<dbReference type="Proteomes" id="UP000672097">
    <property type="component" value="Unassembled WGS sequence"/>
</dbReference>
<accession>A0ABS5E454</accession>
<feature type="transmembrane region" description="Helical" evidence="1">
    <location>
        <begin position="12"/>
        <end position="36"/>
    </location>
</feature>
<proteinExistence type="predicted"/>
<evidence type="ECO:0000256" key="1">
    <source>
        <dbReference type="SAM" id="Phobius"/>
    </source>
</evidence>
<keyword evidence="3" id="KW-1185">Reference proteome</keyword>
<keyword evidence="1" id="KW-0812">Transmembrane</keyword>